<evidence type="ECO:0000256" key="15">
    <source>
        <dbReference type="HAMAP-Rule" id="MF_00605"/>
    </source>
</evidence>
<feature type="region of interest" description="Disordered" evidence="18">
    <location>
        <begin position="242"/>
        <end position="265"/>
    </location>
</feature>
<comment type="catalytic activity">
    <reaction evidence="14 15 17">
        <text>guanosine(37) in tRNA + S-adenosyl-L-methionine = N(1)-methylguanosine(37) in tRNA + S-adenosyl-L-homocysteine + H(+)</text>
        <dbReference type="Rhea" id="RHEA:36899"/>
        <dbReference type="Rhea" id="RHEA-COMP:10145"/>
        <dbReference type="Rhea" id="RHEA-COMP:10147"/>
        <dbReference type="ChEBI" id="CHEBI:15378"/>
        <dbReference type="ChEBI" id="CHEBI:57856"/>
        <dbReference type="ChEBI" id="CHEBI:59789"/>
        <dbReference type="ChEBI" id="CHEBI:73542"/>
        <dbReference type="ChEBI" id="CHEBI:74269"/>
        <dbReference type="EC" id="2.1.1.228"/>
    </reaction>
</comment>
<dbReference type="InterPro" id="IPR016009">
    <property type="entry name" value="tRNA_MeTrfase_TRMD/TRM10"/>
</dbReference>
<dbReference type="InterPro" id="IPR002649">
    <property type="entry name" value="tRNA_m1G_MeTrfase_TrmD"/>
</dbReference>
<evidence type="ECO:0000256" key="9">
    <source>
        <dbReference type="ARBA" id="ARBA00022679"/>
    </source>
</evidence>
<evidence type="ECO:0000256" key="12">
    <source>
        <dbReference type="ARBA" id="ARBA00029736"/>
    </source>
</evidence>
<evidence type="ECO:0000256" key="6">
    <source>
        <dbReference type="ARBA" id="ARBA00014679"/>
    </source>
</evidence>
<dbReference type="STRING" id="1423810.FD19_GL000515"/>
<keyword evidence="21" id="KW-1185">Reference proteome</keyword>
<dbReference type="GO" id="GO:0052906">
    <property type="term" value="F:tRNA (guanine(37)-N1)-methyltransferase activity"/>
    <property type="evidence" value="ECO:0007669"/>
    <property type="project" value="UniProtKB-UniRule"/>
</dbReference>
<dbReference type="NCBIfam" id="NF000648">
    <property type="entry name" value="PRK00026.1"/>
    <property type="match status" value="1"/>
</dbReference>
<dbReference type="PIRSF" id="PIRSF000386">
    <property type="entry name" value="tRNA_mtase"/>
    <property type="match status" value="1"/>
</dbReference>
<evidence type="ECO:0000313" key="20">
    <source>
        <dbReference type="EMBL" id="KRM88224.1"/>
    </source>
</evidence>
<evidence type="ECO:0000256" key="2">
    <source>
        <dbReference type="ARBA" id="ARBA00004496"/>
    </source>
</evidence>
<evidence type="ECO:0000256" key="10">
    <source>
        <dbReference type="ARBA" id="ARBA00022691"/>
    </source>
</evidence>
<keyword evidence="10 15" id="KW-0949">S-adenosyl-L-methionine</keyword>
<evidence type="ECO:0000256" key="14">
    <source>
        <dbReference type="ARBA" id="ARBA00047783"/>
    </source>
</evidence>
<dbReference type="PATRIC" id="fig|1423810.4.peg.527"/>
<dbReference type="FunFam" id="1.10.1270.20:FF:000001">
    <property type="entry name" value="tRNA (guanine-N(1)-)-methyltransferase"/>
    <property type="match status" value="1"/>
</dbReference>
<evidence type="ECO:0000259" key="19">
    <source>
        <dbReference type="Pfam" id="PF01746"/>
    </source>
</evidence>
<dbReference type="Gene3D" id="3.40.1280.10">
    <property type="match status" value="1"/>
</dbReference>
<gene>
    <name evidence="15" type="primary">trmD</name>
    <name evidence="20" type="ORF">FD19_GL000515</name>
</gene>
<reference evidence="20 21" key="1">
    <citation type="journal article" date="2015" name="Genome Announc.">
        <title>Expanding the biotechnology potential of lactobacilli through comparative genomics of 213 strains and associated genera.</title>
        <authorList>
            <person name="Sun Z."/>
            <person name="Harris H.M."/>
            <person name="McCann A."/>
            <person name="Guo C."/>
            <person name="Argimon S."/>
            <person name="Zhang W."/>
            <person name="Yang X."/>
            <person name="Jeffery I.B."/>
            <person name="Cooney J.C."/>
            <person name="Kagawa T.F."/>
            <person name="Liu W."/>
            <person name="Song Y."/>
            <person name="Salvetti E."/>
            <person name="Wrobel A."/>
            <person name="Rasinkangas P."/>
            <person name="Parkhill J."/>
            <person name="Rea M.C."/>
            <person name="O'Sullivan O."/>
            <person name="Ritari J."/>
            <person name="Douillard F.P."/>
            <person name="Paul Ross R."/>
            <person name="Yang R."/>
            <person name="Briner A.E."/>
            <person name="Felis G.E."/>
            <person name="de Vos W.M."/>
            <person name="Barrangou R."/>
            <person name="Klaenhammer T.R."/>
            <person name="Caufield P.W."/>
            <person name="Cui Y."/>
            <person name="Zhang H."/>
            <person name="O'Toole P.W."/>
        </authorList>
    </citation>
    <scope>NUCLEOTIDE SEQUENCE [LARGE SCALE GENOMIC DNA]</scope>
    <source>
        <strain evidence="20 21">DSM 22698</strain>
    </source>
</reference>
<dbReference type="PANTHER" id="PTHR46417">
    <property type="entry name" value="TRNA (GUANINE-N(1)-)-METHYLTRANSFERASE"/>
    <property type="match status" value="1"/>
</dbReference>
<protein>
    <recommendedName>
        <fullName evidence="6 15">tRNA (guanine-N(1)-)-methyltransferase</fullName>
        <ecNumber evidence="5 15">2.1.1.228</ecNumber>
    </recommendedName>
    <alternativeName>
        <fullName evidence="12 15">M1G-methyltransferase</fullName>
    </alternativeName>
    <alternativeName>
        <fullName evidence="13 15">tRNA [GM37] methyltransferase</fullName>
    </alternativeName>
</protein>
<evidence type="ECO:0000256" key="1">
    <source>
        <dbReference type="ARBA" id="ARBA00002634"/>
    </source>
</evidence>
<feature type="compositionally biased region" description="Basic and acidic residues" evidence="18">
    <location>
        <begin position="253"/>
        <end position="265"/>
    </location>
</feature>
<comment type="similarity">
    <text evidence="3 15 17">Belongs to the RNA methyltransferase TrmD family.</text>
</comment>
<organism evidence="20 21">
    <name type="scientific">Lacticaseibacillus thailandensis DSM 22698 = JCM 13996</name>
    <dbReference type="NCBI Taxonomy" id="1423810"/>
    <lineage>
        <taxon>Bacteria</taxon>
        <taxon>Bacillati</taxon>
        <taxon>Bacillota</taxon>
        <taxon>Bacilli</taxon>
        <taxon>Lactobacillales</taxon>
        <taxon>Lactobacillaceae</taxon>
        <taxon>Lacticaseibacillus</taxon>
    </lineage>
</organism>
<dbReference type="EMBL" id="AYZK01000001">
    <property type="protein sequence ID" value="KRM88224.1"/>
    <property type="molecule type" value="Genomic_DNA"/>
</dbReference>
<dbReference type="Proteomes" id="UP000051789">
    <property type="component" value="Unassembled WGS sequence"/>
</dbReference>
<feature type="domain" description="tRNA methyltransferase TRMD/TRM10-type" evidence="19">
    <location>
        <begin position="1"/>
        <end position="222"/>
    </location>
</feature>
<evidence type="ECO:0000256" key="3">
    <source>
        <dbReference type="ARBA" id="ARBA00007630"/>
    </source>
</evidence>
<proteinExistence type="inferred from homology"/>
<comment type="subcellular location">
    <subcellularLocation>
        <location evidence="2 15 17">Cytoplasm</location>
    </subcellularLocation>
</comment>
<evidence type="ECO:0000256" key="17">
    <source>
        <dbReference type="RuleBase" id="RU003464"/>
    </source>
</evidence>
<keyword evidence="8 15" id="KW-0489">Methyltransferase</keyword>
<dbReference type="RefSeq" id="WP_056969046.1">
    <property type="nucleotide sequence ID" value="NZ_AYZK01000001.1"/>
</dbReference>
<name>A0A0R2CA28_9LACO</name>
<dbReference type="EC" id="2.1.1.228" evidence="5 15"/>
<dbReference type="GO" id="GO:0002939">
    <property type="term" value="P:tRNA N1-guanine methylation"/>
    <property type="evidence" value="ECO:0007669"/>
    <property type="project" value="TreeGrafter"/>
</dbReference>
<feature type="binding site" evidence="15 16">
    <location>
        <begin position="131"/>
        <end position="136"/>
    </location>
    <ligand>
        <name>S-adenosyl-L-methionine</name>
        <dbReference type="ChEBI" id="CHEBI:59789"/>
    </ligand>
</feature>
<comment type="caution">
    <text evidence="20">The sequence shown here is derived from an EMBL/GenBank/DDBJ whole genome shotgun (WGS) entry which is preliminary data.</text>
</comment>
<keyword evidence="7 15" id="KW-0963">Cytoplasm</keyword>
<sequence>MQIDVLTLFPEMFAPLTQSLIGKAVEDGLLDLNLINFRQYTHDKHQHVDDTPYGGGAGMLLKPDPLFEAMDAVNAQDSGPKRVILLDPAGKQFNQAAADDLAHEQHLVFICGHYEGYDERIRTLVTDEFSLGDFVLTGGEIASMAMIDATARLVPGVLGNSVSPETDSFQNGLLEYPQYTRPAEYRGMRVPEVLQNGNHQLINRWRLKESLRRTYLRRPDLLTGLTLSTEAQKLLREVRGEEATKQAAARLQASDDTHDDVHPEV</sequence>
<dbReference type="CDD" id="cd18080">
    <property type="entry name" value="TrmD-like"/>
    <property type="match status" value="1"/>
</dbReference>
<evidence type="ECO:0000256" key="13">
    <source>
        <dbReference type="ARBA" id="ARBA00033392"/>
    </source>
</evidence>
<dbReference type="SUPFAM" id="SSF75217">
    <property type="entry name" value="alpha/beta knot"/>
    <property type="match status" value="1"/>
</dbReference>
<dbReference type="FunFam" id="3.40.1280.10:FF:000001">
    <property type="entry name" value="tRNA (guanine-N(1)-)-methyltransferase"/>
    <property type="match status" value="1"/>
</dbReference>
<dbReference type="InterPro" id="IPR023148">
    <property type="entry name" value="tRNA_m1G_MeTrfase_C_sf"/>
</dbReference>
<dbReference type="PANTHER" id="PTHR46417:SF1">
    <property type="entry name" value="TRNA (GUANINE-N(1)-)-METHYLTRANSFERASE"/>
    <property type="match status" value="1"/>
</dbReference>
<accession>A0A0R2CA28</accession>
<evidence type="ECO:0000256" key="7">
    <source>
        <dbReference type="ARBA" id="ARBA00022490"/>
    </source>
</evidence>
<dbReference type="HAMAP" id="MF_00605">
    <property type="entry name" value="TrmD"/>
    <property type="match status" value="1"/>
</dbReference>
<dbReference type="Gene3D" id="1.10.1270.20">
    <property type="entry name" value="tRNA(m1g37)methyltransferase, domain 2"/>
    <property type="match status" value="1"/>
</dbReference>
<keyword evidence="9 15" id="KW-0808">Transferase</keyword>
<comment type="function">
    <text evidence="1 15 17">Specifically methylates guanosine-37 in various tRNAs.</text>
</comment>
<evidence type="ECO:0000256" key="18">
    <source>
        <dbReference type="SAM" id="MobiDB-lite"/>
    </source>
</evidence>
<comment type="subunit">
    <text evidence="4 15 17">Homodimer.</text>
</comment>
<dbReference type="AlphaFoldDB" id="A0A0R2CA28"/>
<evidence type="ECO:0000256" key="8">
    <source>
        <dbReference type="ARBA" id="ARBA00022603"/>
    </source>
</evidence>
<dbReference type="GO" id="GO:0005829">
    <property type="term" value="C:cytosol"/>
    <property type="evidence" value="ECO:0007669"/>
    <property type="project" value="TreeGrafter"/>
</dbReference>
<evidence type="ECO:0000256" key="5">
    <source>
        <dbReference type="ARBA" id="ARBA00012807"/>
    </source>
</evidence>
<dbReference type="InterPro" id="IPR029028">
    <property type="entry name" value="Alpha/beta_knot_MTases"/>
</dbReference>
<evidence type="ECO:0000256" key="16">
    <source>
        <dbReference type="PIRSR" id="PIRSR000386-1"/>
    </source>
</evidence>
<evidence type="ECO:0000256" key="4">
    <source>
        <dbReference type="ARBA" id="ARBA00011738"/>
    </source>
</evidence>
<dbReference type="InterPro" id="IPR029026">
    <property type="entry name" value="tRNA_m1G_MTases_N"/>
</dbReference>
<evidence type="ECO:0000313" key="21">
    <source>
        <dbReference type="Proteomes" id="UP000051789"/>
    </source>
</evidence>
<keyword evidence="11 15" id="KW-0819">tRNA processing</keyword>
<dbReference type="Pfam" id="PF01746">
    <property type="entry name" value="tRNA_m1G_MT"/>
    <property type="match status" value="1"/>
</dbReference>
<evidence type="ECO:0000256" key="11">
    <source>
        <dbReference type="ARBA" id="ARBA00022694"/>
    </source>
</evidence>
<dbReference type="NCBIfam" id="TIGR00088">
    <property type="entry name" value="trmD"/>
    <property type="match status" value="1"/>
</dbReference>
<feature type="binding site" evidence="15 16">
    <location>
        <position position="112"/>
    </location>
    <ligand>
        <name>S-adenosyl-L-methionine</name>
        <dbReference type="ChEBI" id="CHEBI:59789"/>
    </ligand>
</feature>